<protein>
    <submittedName>
        <fullName evidence="1">Uncharacterized protein</fullName>
    </submittedName>
</protein>
<gene>
    <name evidence="1" type="ORF">DPMN_090112</name>
</gene>
<name>A0A9D4KZJ4_DREPO</name>
<keyword evidence="2" id="KW-1185">Reference proteome</keyword>
<accession>A0A9D4KZJ4</accession>
<organism evidence="1 2">
    <name type="scientific">Dreissena polymorpha</name>
    <name type="common">Zebra mussel</name>
    <name type="synonym">Mytilus polymorpha</name>
    <dbReference type="NCBI Taxonomy" id="45954"/>
    <lineage>
        <taxon>Eukaryota</taxon>
        <taxon>Metazoa</taxon>
        <taxon>Spiralia</taxon>
        <taxon>Lophotrochozoa</taxon>
        <taxon>Mollusca</taxon>
        <taxon>Bivalvia</taxon>
        <taxon>Autobranchia</taxon>
        <taxon>Heteroconchia</taxon>
        <taxon>Euheterodonta</taxon>
        <taxon>Imparidentia</taxon>
        <taxon>Neoheterodontei</taxon>
        <taxon>Myida</taxon>
        <taxon>Dreissenoidea</taxon>
        <taxon>Dreissenidae</taxon>
        <taxon>Dreissena</taxon>
    </lineage>
</organism>
<comment type="caution">
    <text evidence="1">The sequence shown here is derived from an EMBL/GenBank/DDBJ whole genome shotgun (WGS) entry which is preliminary data.</text>
</comment>
<evidence type="ECO:0000313" key="1">
    <source>
        <dbReference type="EMBL" id="KAH3847781.1"/>
    </source>
</evidence>
<dbReference type="EMBL" id="JAIWYP010000003">
    <property type="protein sequence ID" value="KAH3847781.1"/>
    <property type="molecule type" value="Genomic_DNA"/>
</dbReference>
<sequence>MLNEDIQRYHMEVIIYLRVQEPKGPWFKSRSDHRIFLSKKLIPRLLLSTQDHKWVPVREKSQCAVAAYCAECKRTTYIPVIGGKCQSRLKMSLVS</sequence>
<proteinExistence type="predicted"/>
<dbReference type="AlphaFoldDB" id="A0A9D4KZJ4"/>
<reference evidence="1" key="2">
    <citation type="submission" date="2020-11" db="EMBL/GenBank/DDBJ databases">
        <authorList>
            <person name="McCartney M.A."/>
            <person name="Auch B."/>
            <person name="Kono T."/>
            <person name="Mallez S."/>
            <person name="Becker A."/>
            <person name="Gohl D.M."/>
            <person name="Silverstein K.A.T."/>
            <person name="Koren S."/>
            <person name="Bechman K.B."/>
            <person name="Herman A."/>
            <person name="Abrahante J.E."/>
            <person name="Garbe J."/>
        </authorList>
    </citation>
    <scope>NUCLEOTIDE SEQUENCE</scope>
    <source>
        <strain evidence="1">Duluth1</strain>
        <tissue evidence="1">Whole animal</tissue>
    </source>
</reference>
<dbReference type="Proteomes" id="UP000828390">
    <property type="component" value="Unassembled WGS sequence"/>
</dbReference>
<evidence type="ECO:0000313" key="2">
    <source>
        <dbReference type="Proteomes" id="UP000828390"/>
    </source>
</evidence>
<reference evidence="1" key="1">
    <citation type="journal article" date="2019" name="bioRxiv">
        <title>The Genome of the Zebra Mussel, Dreissena polymorpha: A Resource for Invasive Species Research.</title>
        <authorList>
            <person name="McCartney M.A."/>
            <person name="Auch B."/>
            <person name="Kono T."/>
            <person name="Mallez S."/>
            <person name="Zhang Y."/>
            <person name="Obille A."/>
            <person name="Becker A."/>
            <person name="Abrahante J.E."/>
            <person name="Garbe J."/>
            <person name="Badalamenti J.P."/>
            <person name="Herman A."/>
            <person name="Mangelson H."/>
            <person name="Liachko I."/>
            <person name="Sullivan S."/>
            <person name="Sone E.D."/>
            <person name="Koren S."/>
            <person name="Silverstein K.A.T."/>
            <person name="Beckman K.B."/>
            <person name="Gohl D.M."/>
        </authorList>
    </citation>
    <scope>NUCLEOTIDE SEQUENCE</scope>
    <source>
        <strain evidence="1">Duluth1</strain>
        <tissue evidence="1">Whole animal</tissue>
    </source>
</reference>